<organism evidence="4 5">
    <name type="scientific">Luteimonas marina</name>
    <dbReference type="NCBI Taxonomy" id="488485"/>
    <lineage>
        <taxon>Bacteria</taxon>
        <taxon>Pseudomonadati</taxon>
        <taxon>Pseudomonadota</taxon>
        <taxon>Gammaproteobacteria</taxon>
        <taxon>Lysobacterales</taxon>
        <taxon>Lysobacteraceae</taxon>
        <taxon>Luteimonas</taxon>
    </lineage>
</organism>
<dbReference type="PROSITE" id="PS51257">
    <property type="entry name" value="PROKAR_LIPOPROTEIN"/>
    <property type="match status" value="1"/>
</dbReference>
<dbReference type="PANTHER" id="PTHR43037">
    <property type="entry name" value="UNNAMED PRODUCT-RELATED"/>
    <property type="match status" value="1"/>
</dbReference>
<comment type="caution">
    <text evidence="4">The sequence shown here is derived from an EMBL/GenBank/DDBJ whole genome shotgun (WGS) entry which is preliminary data.</text>
</comment>
<name>A0A5C5TZJ3_9GAMM</name>
<gene>
    <name evidence="4" type="ORF">FQY83_12220</name>
</gene>
<dbReference type="OrthoDB" id="9764953at2"/>
<feature type="signal peptide" evidence="2">
    <location>
        <begin position="1"/>
        <end position="20"/>
    </location>
</feature>
<dbReference type="InterPro" id="IPR050955">
    <property type="entry name" value="Plant_Biomass_Hydrol_Est"/>
</dbReference>
<evidence type="ECO:0000259" key="3">
    <source>
        <dbReference type="Pfam" id="PF01738"/>
    </source>
</evidence>
<keyword evidence="1 2" id="KW-0732">Signal</keyword>
<dbReference type="GO" id="GO:0016787">
    <property type="term" value="F:hydrolase activity"/>
    <property type="evidence" value="ECO:0007669"/>
    <property type="project" value="InterPro"/>
</dbReference>
<dbReference type="PANTHER" id="PTHR43037:SF1">
    <property type="entry name" value="BLL1128 PROTEIN"/>
    <property type="match status" value="1"/>
</dbReference>
<dbReference type="Proteomes" id="UP000319980">
    <property type="component" value="Unassembled WGS sequence"/>
</dbReference>
<dbReference type="SUPFAM" id="SSF53474">
    <property type="entry name" value="alpha/beta-Hydrolases"/>
    <property type="match status" value="1"/>
</dbReference>
<evidence type="ECO:0000256" key="2">
    <source>
        <dbReference type="SAM" id="SignalP"/>
    </source>
</evidence>
<proteinExistence type="predicted"/>
<evidence type="ECO:0000313" key="5">
    <source>
        <dbReference type="Proteomes" id="UP000319980"/>
    </source>
</evidence>
<reference evidence="4 5" key="1">
    <citation type="journal article" date="2008" name="Int. J. Syst. Evol. Microbiol.">
        <title>Luteimonas marina sp. nov., isolated from seawater.</title>
        <authorList>
            <person name="Baik K.S."/>
            <person name="Park S.C."/>
            <person name="Kim M.S."/>
            <person name="Kim E.M."/>
            <person name="Park C."/>
            <person name="Chun J."/>
            <person name="Seong C.N."/>
        </authorList>
    </citation>
    <scope>NUCLEOTIDE SEQUENCE [LARGE SCALE GENOMIC DNA]</scope>
    <source>
        <strain evidence="4 5">FR1330</strain>
    </source>
</reference>
<sequence>MHLRPLPLLLLMTTLLAACASTPQRPERGEFVAREVTVDGRSHRYQVFVPARTAVQGKAPVILFLHGSGERGDDNQRQVAVGLGPHVRAHAGDFPAIVVFPQAPADSEWNQVADVAFAQLDAATREFGGDPGRTYLTGLSMGGYGVWDYALRQSYRFAALVPVCGGLVHPRRPSMAVTGLDGEADPYAAAAQRLRGIPVWIFHGAKDDLVPPEYSRRLEAAFKAAGARDARYTEFPDANHNSWDPAYATPELWTWLFAQRRANAFRQR</sequence>
<dbReference type="RefSeq" id="WP_146388242.1">
    <property type="nucleotide sequence ID" value="NZ_VOHK01000005.1"/>
</dbReference>
<evidence type="ECO:0000256" key="1">
    <source>
        <dbReference type="ARBA" id="ARBA00022729"/>
    </source>
</evidence>
<dbReference type="Gene3D" id="3.40.50.1820">
    <property type="entry name" value="alpha/beta hydrolase"/>
    <property type="match status" value="1"/>
</dbReference>
<dbReference type="Pfam" id="PF01738">
    <property type="entry name" value="DLH"/>
    <property type="match status" value="1"/>
</dbReference>
<feature type="chain" id="PRO_5022868858" evidence="2">
    <location>
        <begin position="21"/>
        <end position="268"/>
    </location>
</feature>
<feature type="domain" description="Dienelactone hydrolase" evidence="3">
    <location>
        <begin position="110"/>
        <end position="240"/>
    </location>
</feature>
<keyword evidence="5" id="KW-1185">Reference proteome</keyword>
<protein>
    <submittedName>
        <fullName evidence="4">Phospholipase</fullName>
    </submittedName>
</protein>
<accession>A0A5C5TZJ3</accession>
<dbReference type="InterPro" id="IPR002925">
    <property type="entry name" value="Dienelactn_hydro"/>
</dbReference>
<dbReference type="InterPro" id="IPR029058">
    <property type="entry name" value="AB_hydrolase_fold"/>
</dbReference>
<dbReference type="AlphaFoldDB" id="A0A5C5TZJ3"/>
<evidence type="ECO:0000313" key="4">
    <source>
        <dbReference type="EMBL" id="TWT19127.1"/>
    </source>
</evidence>
<dbReference type="EMBL" id="VOHK01000005">
    <property type="protein sequence ID" value="TWT19127.1"/>
    <property type="molecule type" value="Genomic_DNA"/>
</dbReference>